<accession>A0A7J6VZM7</accession>
<organism evidence="2 3">
    <name type="scientific">Thalictrum thalictroides</name>
    <name type="common">Rue-anemone</name>
    <name type="synonym">Anemone thalictroides</name>
    <dbReference type="NCBI Taxonomy" id="46969"/>
    <lineage>
        <taxon>Eukaryota</taxon>
        <taxon>Viridiplantae</taxon>
        <taxon>Streptophyta</taxon>
        <taxon>Embryophyta</taxon>
        <taxon>Tracheophyta</taxon>
        <taxon>Spermatophyta</taxon>
        <taxon>Magnoliopsida</taxon>
        <taxon>Ranunculales</taxon>
        <taxon>Ranunculaceae</taxon>
        <taxon>Thalictroideae</taxon>
        <taxon>Thalictrum</taxon>
    </lineage>
</organism>
<proteinExistence type="predicted"/>
<dbReference type="EMBL" id="JABWDY010023969">
    <property type="protein sequence ID" value="KAF5190579.1"/>
    <property type="molecule type" value="Genomic_DNA"/>
</dbReference>
<evidence type="ECO:0000313" key="2">
    <source>
        <dbReference type="EMBL" id="KAF5190579.1"/>
    </source>
</evidence>
<gene>
    <name evidence="2" type="ORF">FRX31_019835</name>
</gene>
<evidence type="ECO:0000313" key="3">
    <source>
        <dbReference type="Proteomes" id="UP000554482"/>
    </source>
</evidence>
<comment type="caution">
    <text evidence="2">The sequence shown here is derived from an EMBL/GenBank/DDBJ whole genome shotgun (WGS) entry which is preliminary data.</text>
</comment>
<reference evidence="2 3" key="1">
    <citation type="submission" date="2020-06" db="EMBL/GenBank/DDBJ databases">
        <title>Transcriptomic and genomic resources for Thalictrum thalictroides and T. hernandezii: Facilitating candidate gene discovery in an emerging model plant lineage.</title>
        <authorList>
            <person name="Arias T."/>
            <person name="Riano-Pachon D.M."/>
            <person name="Di Stilio V.S."/>
        </authorList>
    </citation>
    <scope>NUCLEOTIDE SEQUENCE [LARGE SCALE GENOMIC DNA]</scope>
    <source>
        <strain evidence="3">cv. WT478/WT964</strain>
        <tissue evidence="2">Leaves</tissue>
    </source>
</reference>
<keyword evidence="3" id="KW-1185">Reference proteome</keyword>
<evidence type="ECO:0000256" key="1">
    <source>
        <dbReference type="SAM" id="MobiDB-lite"/>
    </source>
</evidence>
<dbReference type="OrthoDB" id="691984at2759"/>
<name>A0A7J6VZM7_THATH</name>
<feature type="compositionally biased region" description="Polar residues" evidence="1">
    <location>
        <begin position="18"/>
        <end position="33"/>
    </location>
</feature>
<dbReference type="AlphaFoldDB" id="A0A7J6VZM7"/>
<dbReference type="Proteomes" id="UP000554482">
    <property type="component" value="Unassembled WGS sequence"/>
</dbReference>
<sequence>MLQNYRFKRVVLINKRGGSSTLVPRQRMSSRSPASILKMHESPNQKNGGGGIGKEKPVPVSARKLAANL</sequence>
<protein>
    <submittedName>
        <fullName evidence="2">Uncharacterized protein</fullName>
    </submittedName>
</protein>
<feature type="region of interest" description="Disordered" evidence="1">
    <location>
        <begin position="18"/>
        <end position="69"/>
    </location>
</feature>